<evidence type="ECO:0000259" key="3">
    <source>
        <dbReference type="SMART" id="SM00856"/>
    </source>
</evidence>
<dbReference type="Pfam" id="PF04043">
    <property type="entry name" value="PMEI"/>
    <property type="match status" value="1"/>
</dbReference>
<dbReference type="SMART" id="SM00856">
    <property type="entry name" value="PMEI"/>
    <property type="match status" value="1"/>
</dbReference>
<dbReference type="InterPro" id="IPR006501">
    <property type="entry name" value="Pectinesterase_inhib_dom"/>
</dbReference>
<feature type="chain" id="PRO_5042876915" evidence="2">
    <location>
        <begin position="24"/>
        <end position="200"/>
    </location>
</feature>
<accession>A0AAN8ZRQ4</accession>
<dbReference type="FunFam" id="1.20.140.40:FF:000005">
    <property type="entry name" value="Pectin methylesterase inhibitor 1"/>
    <property type="match status" value="1"/>
</dbReference>
<evidence type="ECO:0000256" key="2">
    <source>
        <dbReference type="SAM" id="SignalP"/>
    </source>
</evidence>
<comment type="caution">
    <text evidence="4">The sequence shown here is derived from an EMBL/GenBank/DDBJ whole genome shotgun (WGS) entry which is preliminary data.</text>
</comment>
<evidence type="ECO:0000313" key="4">
    <source>
        <dbReference type="EMBL" id="KAK6947626.1"/>
    </source>
</evidence>
<dbReference type="InterPro" id="IPR051955">
    <property type="entry name" value="PME_Inhibitor"/>
</dbReference>
<dbReference type="AlphaFoldDB" id="A0AAN8ZRQ4"/>
<feature type="signal peptide" evidence="2">
    <location>
        <begin position="1"/>
        <end position="23"/>
    </location>
</feature>
<dbReference type="SUPFAM" id="SSF101148">
    <property type="entry name" value="Plant invertase/pectin methylesterase inhibitor"/>
    <property type="match status" value="1"/>
</dbReference>
<evidence type="ECO:0000256" key="1">
    <source>
        <dbReference type="ARBA" id="ARBA00022729"/>
    </source>
</evidence>
<gene>
    <name evidence="4" type="ORF">RJ641_001099</name>
</gene>
<dbReference type="CDD" id="cd15798">
    <property type="entry name" value="PMEI-like_3"/>
    <property type="match status" value="1"/>
</dbReference>
<organism evidence="4 5">
    <name type="scientific">Dillenia turbinata</name>
    <dbReference type="NCBI Taxonomy" id="194707"/>
    <lineage>
        <taxon>Eukaryota</taxon>
        <taxon>Viridiplantae</taxon>
        <taxon>Streptophyta</taxon>
        <taxon>Embryophyta</taxon>
        <taxon>Tracheophyta</taxon>
        <taxon>Spermatophyta</taxon>
        <taxon>Magnoliopsida</taxon>
        <taxon>eudicotyledons</taxon>
        <taxon>Gunneridae</taxon>
        <taxon>Pentapetalae</taxon>
        <taxon>Dilleniales</taxon>
        <taxon>Dilleniaceae</taxon>
        <taxon>Dillenia</taxon>
    </lineage>
</organism>
<dbReference type="PANTHER" id="PTHR31080">
    <property type="entry name" value="PECTINESTERASE INHIBITOR-LIKE"/>
    <property type="match status" value="1"/>
</dbReference>
<reference evidence="4 5" key="1">
    <citation type="submission" date="2023-12" db="EMBL/GenBank/DDBJ databases">
        <title>A high-quality genome assembly for Dillenia turbinata (Dilleniales).</title>
        <authorList>
            <person name="Chanderbali A."/>
        </authorList>
    </citation>
    <scope>NUCLEOTIDE SEQUENCE [LARGE SCALE GENOMIC DNA]</scope>
    <source>
        <strain evidence="4">LSX21</strain>
        <tissue evidence="4">Leaf</tissue>
    </source>
</reference>
<sequence>MEGKNPLITTLLILLTTYRSTCSARVVTNTEFIKSSCGVTTYPQLCYNSLSTYASKIQTSPKLLANTALFITLSNTKATSTEITKLSKQHGIGPREASAMADCVETLGDSVDMLQQSMAEMGQASGSDFGLHMNNIQTWVSAALTDEDTCMDGFAGNSMNGNVENMVRSKIVNITHLTSNALALINNYASGQTGFPQVKT</sequence>
<dbReference type="PANTHER" id="PTHR31080:SF117">
    <property type="entry name" value="PLANT INVERTASE_PECTIN METHYLESTERASE INHIBITOR SUPERFAMILY PROTEIN"/>
    <property type="match status" value="1"/>
</dbReference>
<dbReference type="InterPro" id="IPR035513">
    <property type="entry name" value="Invertase/methylesterase_inhib"/>
</dbReference>
<name>A0AAN8ZRQ4_9MAGN</name>
<feature type="domain" description="Pectinesterase inhibitor" evidence="3">
    <location>
        <begin position="28"/>
        <end position="184"/>
    </location>
</feature>
<dbReference type="Proteomes" id="UP001370490">
    <property type="component" value="Unassembled WGS sequence"/>
</dbReference>
<proteinExistence type="predicted"/>
<keyword evidence="5" id="KW-1185">Reference proteome</keyword>
<protein>
    <submittedName>
        <fullName evidence="4">Pectinesterase inhibitor domain</fullName>
    </submittedName>
</protein>
<keyword evidence="1 2" id="KW-0732">Signal</keyword>
<dbReference type="EMBL" id="JBAMMX010000001">
    <property type="protein sequence ID" value="KAK6947626.1"/>
    <property type="molecule type" value="Genomic_DNA"/>
</dbReference>
<evidence type="ECO:0000313" key="5">
    <source>
        <dbReference type="Proteomes" id="UP001370490"/>
    </source>
</evidence>
<dbReference type="NCBIfam" id="TIGR01614">
    <property type="entry name" value="PME_inhib"/>
    <property type="match status" value="1"/>
</dbReference>
<dbReference type="Gene3D" id="1.20.140.40">
    <property type="entry name" value="Invertase/pectin methylesterase inhibitor family protein"/>
    <property type="match status" value="1"/>
</dbReference>
<dbReference type="GO" id="GO:0046910">
    <property type="term" value="F:pectinesterase inhibitor activity"/>
    <property type="evidence" value="ECO:0007669"/>
    <property type="project" value="UniProtKB-ARBA"/>
</dbReference>